<name>A0A3T1CGN2_9SPHN</name>
<accession>A0A3T1CGN2</accession>
<organism evidence="3 4">
    <name type="scientific">Qipengyuania flava</name>
    <dbReference type="NCBI Taxonomy" id="192812"/>
    <lineage>
        <taxon>Bacteria</taxon>
        <taxon>Pseudomonadati</taxon>
        <taxon>Pseudomonadota</taxon>
        <taxon>Alphaproteobacteria</taxon>
        <taxon>Sphingomonadales</taxon>
        <taxon>Erythrobacteraceae</taxon>
        <taxon>Qipengyuania</taxon>
    </lineage>
</organism>
<dbReference type="InterPro" id="IPR018764">
    <property type="entry name" value="RskA_C"/>
</dbReference>
<keyword evidence="4" id="KW-1185">Reference proteome</keyword>
<dbReference type="Pfam" id="PF10099">
    <property type="entry name" value="RskA_C"/>
    <property type="match status" value="1"/>
</dbReference>
<evidence type="ECO:0000259" key="2">
    <source>
        <dbReference type="Pfam" id="PF10099"/>
    </source>
</evidence>
<protein>
    <recommendedName>
        <fullName evidence="2">Anti-sigma K factor RskA C-terminal domain-containing protein</fullName>
    </recommendedName>
</protein>
<keyword evidence="1" id="KW-0472">Membrane</keyword>
<feature type="transmembrane region" description="Helical" evidence="1">
    <location>
        <begin position="95"/>
        <end position="116"/>
    </location>
</feature>
<keyword evidence="1" id="KW-1133">Transmembrane helix</keyword>
<dbReference type="AlphaFoldDB" id="A0A3T1CGN2"/>
<dbReference type="EMBL" id="AP019389">
    <property type="protein sequence ID" value="BBI20136.1"/>
    <property type="molecule type" value="Genomic_DNA"/>
</dbReference>
<proteinExistence type="predicted"/>
<dbReference type="RefSeq" id="WP_130586110.1">
    <property type="nucleotide sequence ID" value="NZ_AP019389.1"/>
</dbReference>
<dbReference type="GO" id="GO:0005886">
    <property type="term" value="C:plasma membrane"/>
    <property type="evidence" value="ECO:0007669"/>
    <property type="project" value="InterPro"/>
</dbReference>
<gene>
    <name evidence="3" type="ORF">EKJ_09830</name>
</gene>
<evidence type="ECO:0000313" key="4">
    <source>
        <dbReference type="Proteomes" id="UP000290057"/>
    </source>
</evidence>
<evidence type="ECO:0000313" key="3">
    <source>
        <dbReference type="EMBL" id="BBI20136.1"/>
    </source>
</evidence>
<reference evidence="3 4" key="1">
    <citation type="submission" date="2019-01" db="EMBL/GenBank/DDBJ databases">
        <title>Complete genome sequence of Erythrobacter flavus KJ5.</title>
        <authorList>
            <person name="Kanesaki Y."/>
            <person name="Brotosudarmo T."/>
            <person name="Moriuchi R."/>
            <person name="Awai K."/>
        </authorList>
    </citation>
    <scope>NUCLEOTIDE SEQUENCE [LARGE SCALE GENOMIC DNA]</scope>
    <source>
        <strain evidence="3 4">KJ5</strain>
    </source>
</reference>
<sequence length="244" mass="25754">MTSDELLAAEFVLGLLEGEDLLAARARAQSDAAFAEEIAIWQDRLAPLADTIAPRTPRAEVWPRIEAALASESEAAGSESAKIVSLRRNLRRWQWAGGFSAAAAIVLAFLALPQLISPGLDTDERLPTAVEQARLAATMPIEGTPLSLALTYLPEDDSLLVGAVGLAADGVHDHEIWFVPDSGGDLVSLGVVIPGRVVAHDVPERVARALHEGSQLVLTREPLGGKPPDTAAGPVVAEARFTTI</sequence>
<dbReference type="Proteomes" id="UP000290057">
    <property type="component" value="Chromosome"/>
</dbReference>
<evidence type="ECO:0000256" key="1">
    <source>
        <dbReference type="SAM" id="Phobius"/>
    </source>
</evidence>
<feature type="domain" description="Anti-sigma K factor RskA C-terminal" evidence="2">
    <location>
        <begin position="100"/>
        <end position="235"/>
    </location>
</feature>
<keyword evidence="1" id="KW-0812">Transmembrane</keyword>